<evidence type="ECO:0000256" key="2">
    <source>
        <dbReference type="SAM" id="MobiDB-lite"/>
    </source>
</evidence>
<dbReference type="AlphaFoldDB" id="A0A8S1DP51"/>
<dbReference type="EMBL" id="CADEPI010000249">
    <property type="protein sequence ID" value="CAB3381869.1"/>
    <property type="molecule type" value="Genomic_DNA"/>
</dbReference>
<accession>A0A8S1DP51</accession>
<dbReference type="GO" id="GO:0051496">
    <property type="term" value="P:positive regulation of stress fiber assembly"/>
    <property type="evidence" value="ECO:0007669"/>
    <property type="project" value="UniProtKB-ARBA"/>
</dbReference>
<dbReference type="FunFam" id="1.20.900.10:FF:000003">
    <property type="entry name" value="Rho guanine nucleotide exchange factor 10 like"/>
    <property type="match status" value="1"/>
</dbReference>
<evidence type="ECO:0000256" key="1">
    <source>
        <dbReference type="ARBA" id="ARBA00022658"/>
    </source>
</evidence>
<sequence length="1028" mass="115404">MSDLRSASRSVREKPELPPDEPEAPLRHHRRSKGARLRELTDRLRHNSIDEPDPPRHWSCSRPCRCPCCCPRPQPTCSPTPSMTLPLRLQKLCLLQLQNLDSLSEGEADSSSSVSYFSRRYNKRPLRGPYGQILEAEMKRVSPAASKVMDSDLGFLQSPSETAQAASPPCQTITAFELGASSSSVASSSVISNLEGHVHQRAASSPCQMVGLEEQVNVRDTRTHVVYELYETEKYYVDALRTLVMSYMVPLKESENLIESHIVDEIFFQIPSILHYHEILLEDLQKKLDNWDWRQRIGDTFLDFSQKQVVECYTEFINNWQRAKSLVKSACQTKPAFSNFLEAVSREHRGKLTFDALLIMPVQRIPRYELLIQALLKHTSSSHPDYSYLVSAQRAIHALAVTINCKGRASCTEDNESKLSVKEVESFLDGCDIFPAPDRTFIRHDLVTVKVGESAKERMVFLFSDLMVIAGVKKRGPVRKTSSNSLTSTSSILEYNKFKTLMKIPLSDVDFAKAQDESVKLLMHEITEIKEDGDTVSRIIDLASRLHCSSPRLEEVLHEMQINLSKKLFDKQLEENGFHCLTINVASQLENLTLMFDTPEQRETWESAVTEAKQKLGHLDQKFSPQFLYPVTIRKTRSGLQFTCAAATAEPIHNERDIWICNSDGYVGQICILQLGEEPKILSTNEICESRILCITAATAYSESSVVTFDDHFEGYHDLSDSNYGENFGDVHESTMWLGTEDGNILVYSSKNVWQCKMKTNHGFTVYSILYLDNRIYASLANGSIVIYSRNSSTGWDLSDPLFITVSSPNVPVTKMVQVGNGAFIWCACHNLICILNTKMLLVENTLCLGFKNDKSINCISCAGNTVWISLQNSSIVRLYNGLSLELLCEINVAQNVTAMLKTGCDDIIRQHKAACLRVTALVAHQDFLWVGTSAGVILKIRTPPVNSSTKLSKAPCVKGISRGHTGHVRFLTTVEMEYAPDKSSHGTMKRAVLVISGGDGYEDFRCSNVSELAGREDSTNHLLVWRL</sequence>
<dbReference type="InterPro" id="IPR011993">
    <property type="entry name" value="PH-like_dom_sf"/>
</dbReference>
<dbReference type="Pfam" id="PF00621">
    <property type="entry name" value="RhoGEF"/>
    <property type="match status" value="1"/>
</dbReference>
<dbReference type="PANTHER" id="PTHR12877">
    <property type="entry name" value="RHO GUANINE NUCLEOTIDE EXCHANGE FACTOR"/>
    <property type="match status" value="1"/>
</dbReference>
<dbReference type="SUPFAM" id="SSF50729">
    <property type="entry name" value="PH domain-like"/>
    <property type="match status" value="1"/>
</dbReference>
<evidence type="ECO:0000259" key="3">
    <source>
        <dbReference type="PROSITE" id="PS50010"/>
    </source>
</evidence>
<feature type="domain" description="DH" evidence="3">
    <location>
        <begin position="221"/>
        <end position="406"/>
    </location>
</feature>
<name>A0A8S1DP51_9INSE</name>
<dbReference type="PANTHER" id="PTHR12877:SF15">
    <property type="entry name" value="RHO GUANINE NUCLEOTIDE EXCHANGE FACTOR 17"/>
    <property type="match status" value="1"/>
</dbReference>
<dbReference type="SUPFAM" id="SSF69322">
    <property type="entry name" value="Tricorn protease domain 2"/>
    <property type="match status" value="1"/>
</dbReference>
<evidence type="ECO:0000313" key="4">
    <source>
        <dbReference type="EMBL" id="CAB3381869.1"/>
    </source>
</evidence>
<dbReference type="Gene3D" id="2.30.29.30">
    <property type="entry name" value="Pleckstrin-homology domain (PH domain)/Phosphotyrosine-binding domain (PTB)"/>
    <property type="match status" value="1"/>
</dbReference>
<dbReference type="Pfam" id="PF19056">
    <property type="entry name" value="WD40_2"/>
    <property type="match status" value="1"/>
</dbReference>
<dbReference type="InterPro" id="IPR001849">
    <property type="entry name" value="PH_domain"/>
</dbReference>
<proteinExistence type="predicted"/>
<evidence type="ECO:0000313" key="5">
    <source>
        <dbReference type="Proteomes" id="UP000494165"/>
    </source>
</evidence>
<dbReference type="GO" id="GO:0005737">
    <property type="term" value="C:cytoplasm"/>
    <property type="evidence" value="ECO:0007669"/>
    <property type="project" value="UniProtKB-ARBA"/>
</dbReference>
<dbReference type="Proteomes" id="UP000494165">
    <property type="component" value="Unassembled WGS sequence"/>
</dbReference>
<dbReference type="CDD" id="cd00160">
    <property type="entry name" value="RhoGEF"/>
    <property type="match status" value="1"/>
</dbReference>
<dbReference type="GO" id="GO:0005085">
    <property type="term" value="F:guanyl-nucleotide exchange factor activity"/>
    <property type="evidence" value="ECO:0007669"/>
    <property type="project" value="UniProtKB-KW"/>
</dbReference>
<dbReference type="OrthoDB" id="4066896at2759"/>
<dbReference type="InterPro" id="IPR035899">
    <property type="entry name" value="DBL_dom_sf"/>
</dbReference>
<dbReference type="InterPro" id="IPR000219">
    <property type="entry name" value="DH_dom"/>
</dbReference>
<reference evidence="4 5" key="1">
    <citation type="submission" date="2020-04" db="EMBL/GenBank/DDBJ databases">
        <authorList>
            <person name="Alioto T."/>
            <person name="Alioto T."/>
            <person name="Gomez Garrido J."/>
        </authorList>
    </citation>
    <scope>NUCLEOTIDE SEQUENCE [LARGE SCALE GENOMIC DNA]</scope>
</reference>
<organism evidence="4 5">
    <name type="scientific">Cloeon dipterum</name>
    <dbReference type="NCBI Taxonomy" id="197152"/>
    <lineage>
        <taxon>Eukaryota</taxon>
        <taxon>Metazoa</taxon>
        <taxon>Ecdysozoa</taxon>
        <taxon>Arthropoda</taxon>
        <taxon>Hexapoda</taxon>
        <taxon>Insecta</taxon>
        <taxon>Pterygota</taxon>
        <taxon>Palaeoptera</taxon>
        <taxon>Ephemeroptera</taxon>
        <taxon>Pisciforma</taxon>
        <taxon>Baetidae</taxon>
        <taxon>Cloeon</taxon>
    </lineage>
</organism>
<comment type="caution">
    <text evidence="4">The sequence shown here is derived from an EMBL/GenBank/DDBJ whole genome shotgun (WGS) entry which is preliminary data.</text>
</comment>
<dbReference type="Pfam" id="PF19057">
    <property type="entry name" value="PH_19"/>
    <property type="match status" value="1"/>
</dbReference>
<dbReference type="SUPFAM" id="SSF48065">
    <property type="entry name" value="DBL homology domain (DH-domain)"/>
    <property type="match status" value="1"/>
</dbReference>
<keyword evidence="1" id="KW-0344">Guanine-nucleotide releasing factor</keyword>
<gene>
    <name evidence="4" type="ORF">CLODIP_2_CD09058</name>
</gene>
<protein>
    <recommendedName>
        <fullName evidence="3">DH domain-containing protein</fullName>
    </recommendedName>
</protein>
<dbReference type="InterPro" id="IPR039919">
    <property type="entry name" value="ARHGEF10/ARHGEF17"/>
</dbReference>
<feature type="compositionally biased region" description="Basic and acidic residues" evidence="2">
    <location>
        <begin position="36"/>
        <end position="56"/>
    </location>
</feature>
<feature type="region of interest" description="Disordered" evidence="2">
    <location>
        <begin position="1"/>
        <end position="57"/>
    </location>
</feature>
<dbReference type="SMART" id="SM00233">
    <property type="entry name" value="PH"/>
    <property type="match status" value="1"/>
</dbReference>
<dbReference type="GO" id="GO:0030036">
    <property type="term" value="P:actin cytoskeleton organization"/>
    <property type="evidence" value="ECO:0007669"/>
    <property type="project" value="TreeGrafter"/>
</dbReference>
<dbReference type="Gene3D" id="1.20.900.10">
    <property type="entry name" value="Dbl homology (DH) domain"/>
    <property type="match status" value="1"/>
</dbReference>
<keyword evidence="5" id="KW-1185">Reference proteome</keyword>
<dbReference type="PROSITE" id="PS50010">
    <property type="entry name" value="DH_2"/>
    <property type="match status" value="1"/>
</dbReference>
<dbReference type="SMART" id="SM00325">
    <property type="entry name" value="RhoGEF"/>
    <property type="match status" value="1"/>
</dbReference>